<protein>
    <submittedName>
        <fullName evidence="7">NlpC/P60 family protein</fullName>
    </submittedName>
</protein>
<evidence type="ECO:0000313" key="8">
    <source>
        <dbReference type="Proteomes" id="UP001597192"/>
    </source>
</evidence>
<evidence type="ECO:0000256" key="5">
    <source>
        <dbReference type="SAM" id="Phobius"/>
    </source>
</evidence>
<dbReference type="InterPro" id="IPR000064">
    <property type="entry name" value="NLP_P60_dom"/>
</dbReference>
<dbReference type="InterPro" id="IPR051794">
    <property type="entry name" value="PG_Endopeptidase_C40"/>
</dbReference>
<dbReference type="PANTHER" id="PTHR47359">
    <property type="entry name" value="PEPTIDOGLYCAN DL-ENDOPEPTIDASE CWLO"/>
    <property type="match status" value="1"/>
</dbReference>
<comment type="similarity">
    <text evidence="1">Belongs to the peptidase C40 family.</text>
</comment>
<organism evidence="7 8">
    <name type="scientific">Lacticaseibacillus yichunensis</name>
    <dbReference type="NCBI Taxonomy" id="2486015"/>
    <lineage>
        <taxon>Bacteria</taxon>
        <taxon>Bacillati</taxon>
        <taxon>Bacillota</taxon>
        <taxon>Bacilli</taxon>
        <taxon>Lactobacillales</taxon>
        <taxon>Lactobacillaceae</taxon>
        <taxon>Lacticaseibacillus</taxon>
    </lineage>
</organism>
<keyword evidence="3" id="KW-0378">Hydrolase</keyword>
<dbReference type="Gene3D" id="3.90.1720.10">
    <property type="entry name" value="endopeptidase domain like (from Nostoc punctiforme)"/>
    <property type="match status" value="1"/>
</dbReference>
<keyword evidence="5" id="KW-0472">Membrane</keyword>
<name>A0ABW4CTM3_9LACO</name>
<reference evidence="8" key="1">
    <citation type="journal article" date="2019" name="Int. J. Syst. Evol. Microbiol.">
        <title>The Global Catalogue of Microorganisms (GCM) 10K type strain sequencing project: providing services to taxonomists for standard genome sequencing and annotation.</title>
        <authorList>
            <consortium name="The Broad Institute Genomics Platform"/>
            <consortium name="The Broad Institute Genome Sequencing Center for Infectious Disease"/>
            <person name="Wu L."/>
            <person name="Ma J."/>
        </authorList>
    </citation>
    <scope>NUCLEOTIDE SEQUENCE [LARGE SCALE GENOMIC DNA]</scope>
    <source>
        <strain evidence="8">CCM 8947</strain>
    </source>
</reference>
<feature type="domain" description="NlpC/P60" evidence="6">
    <location>
        <begin position="613"/>
        <end position="751"/>
    </location>
</feature>
<dbReference type="SUPFAM" id="SSF54001">
    <property type="entry name" value="Cysteine proteinases"/>
    <property type="match status" value="1"/>
</dbReference>
<dbReference type="PANTHER" id="PTHR47359:SF3">
    <property type="entry name" value="NLP_P60 DOMAIN-CONTAINING PROTEIN-RELATED"/>
    <property type="match status" value="1"/>
</dbReference>
<sequence>MNQIGFERRTRQRWQLFWGSLVSVLVVITMPLPQPGRRVLAATESNDAVQGYATVMTKTARIWQSLDFDDSVSAAPVYHRTLAVHSVKTIANGSRYLELYDRYGQRLGYLNETLTQRATTSKGAPLAVTRYLTVTADNLEVYQGFDSAPVSTTGSYLHQTLLAKRLYYRFDGKAYYSLYNKMGQWLGYFDSAAVQEGSGNLGSGLSEDSYVTLTNSGFSLYRDFWTKKASAASYVDRTYHVRYSHRAYNGSEYLSLYDAADSYIGIVNRLATKAGAGPQGAPRSVNIPVVLTNTKATLWRNFSWTPLASATQYQDAQLTAKCAFYHLNGSTYYSLYDSQDKWAGYVNAAATTSDLLKTAFGAAFNSYVYVAIPTGNKASTWTSPNGQKAATLYTNGTRLRTKRARLIGSRMWYQLTNGLWSNDIYLSLTVSNKSRGYTTSIKRNRVRTYAGKSATVYDAPGGHRVDTLGTKTIPTFSNRSVFKNEMWFKIGINRWVRRTQAYEVLPYQNPAGVFQVLYDKIQPVGQIGYNLGYSYEGVKTWLVLGKLGLSRSYNNMSVAAVAAVRRFQASHGLPANGVVDLATWKKLGLSASLWTSLDRYVHPLGAQWYNDRSEHIEAIIAAAYEYLGNPYMVGASSTPSYGVDCSGLVMQALYAAGISPVPVSSIQHAQPGNEWNSRLLAASSKFKTVAYSARQRGDLIFYKEPGTGLVWHVAIYLGHDQVIEAWPPKVMVAPIKNSHRNWVSRVARPFQ</sequence>
<dbReference type="RefSeq" id="WP_125697531.1">
    <property type="nucleotide sequence ID" value="NZ_JBHTOG010000057.1"/>
</dbReference>
<dbReference type="SUPFAM" id="SSF47090">
    <property type="entry name" value="PGBD-like"/>
    <property type="match status" value="1"/>
</dbReference>
<evidence type="ECO:0000256" key="4">
    <source>
        <dbReference type="ARBA" id="ARBA00022807"/>
    </source>
</evidence>
<keyword evidence="5" id="KW-1133">Transmembrane helix</keyword>
<dbReference type="EMBL" id="JBHTOG010000057">
    <property type="protein sequence ID" value="MFD1433116.1"/>
    <property type="molecule type" value="Genomic_DNA"/>
</dbReference>
<evidence type="ECO:0000256" key="1">
    <source>
        <dbReference type="ARBA" id="ARBA00007074"/>
    </source>
</evidence>
<keyword evidence="5" id="KW-0812">Transmembrane</keyword>
<evidence type="ECO:0000256" key="2">
    <source>
        <dbReference type="ARBA" id="ARBA00022670"/>
    </source>
</evidence>
<dbReference type="Proteomes" id="UP001597192">
    <property type="component" value="Unassembled WGS sequence"/>
</dbReference>
<keyword evidence="4" id="KW-0788">Thiol protease</keyword>
<comment type="caution">
    <text evidence="7">The sequence shown here is derived from an EMBL/GenBank/DDBJ whole genome shotgun (WGS) entry which is preliminary data.</text>
</comment>
<dbReference type="Pfam" id="PF00877">
    <property type="entry name" value="NLPC_P60"/>
    <property type="match status" value="1"/>
</dbReference>
<dbReference type="InterPro" id="IPR002477">
    <property type="entry name" value="Peptidoglycan-bd-like"/>
</dbReference>
<gene>
    <name evidence="7" type="ORF">ACFQ47_10625</name>
</gene>
<dbReference type="InterPro" id="IPR038765">
    <property type="entry name" value="Papain-like_cys_pep_sf"/>
</dbReference>
<evidence type="ECO:0000259" key="6">
    <source>
        <dbReference type="PROSITE" id="PS51935"/>
    </source>
</evidence>
<accession>A0ABW4CTM3</accession>
<dbReference type="Pfam" id="PF01471">
    <property type="entry name" value="PG_binding_1"/>
    <property type="match status" value="1"/>
</dbReference>
<dbReference type="PROSITE" id="PS51935">
    <property type="entry name" value="NLPC_P60"/>
    <property type="match status" value="1"/>
</dbReference>
<feature type="transmembrane region" description="Helical" evidence="5">
    <location>
        <begin position="16"/>
        <end position="33"/>
    </location>
</feature>
<proteinExistence type="inferred from homology"/>
<dbReference type="InterPro" id="IPR036365">
    <property type="entry name" value="PGBD-like_sf"/>
</dbReference>
<evidence type="ECO:0000256" key="3">
    <source>
        <dbReference type="ARBA" id="ARBA00022801"/>
    </source>
</evidence>
<dbReference type="InterPro" id="IPR036366">
    <property type="entry name" value="PGBDSf"/>
</dbReference>
<keyword evidence="2" id="KW-0645">Protease</keyword>
<evidence type="ECO:0000313" key="7">
    <source>
        <dbReference type="EMBL" id="MFD1433116.1"/>
    </source>
</evidence>
<dbReference type="Gene3D" id="1.10.101.10">
    <property type="entry name" value="PGBD-like superfamily/PGBD"/>
    <property type="match status" value="1"/>
</dbReference>
<keyword evidence="8" id="KW-1185">Reference proteome</keyword>